<dbReference type="Proteomes" id="UP000614610">
    <property type="component" value="Unassembled WGS sequence"/>
</dbReference>
<dbReference type="InterPro" id="IPR036047">
    <property type="entry name" value="F-box-like_dom_sf"/>
</dbReference>
<evidence type="ECO:0000259" key="2">
    <source>
        <dbReference type="PROSITE" id="PS50181"/>
    </source>
</evidence>
<evidence type="ECO:0000313" key="5">
    <source>
        <dbReference type="Proteomes" id="UP000483672"/>
    </source>
</evidence>
<accession>A0A7C8QRC6</accession>
<proteinExistence type="predicted"/>
<dbReference type="SUPFAM" id="SSF81383">
    <property type="entry name" value="F-box domain"/>
    <property type="match status" value="1"/>
</dbReference>
<organism evidence="4 5">
    <name type="scientific">Orbilia oligospora</name>
    <name type="common">Nematode-trapping fungus</name>
    <name type="synonym">Arthrobotrys oligospora</name>
    <dbReference type="NCBI Taxonomy" id="2813651"/>
    <lineage>
        <taxon>Eukaryota</taxon>
        <taxon>Fungi</taxon>
        <taxon>Dikarya</taxon>
        <taxon>Ascomycota</taxon>
        <taxon>Pezizomycotina</taxon>
        <taxon>Orbiliomycetes</taxon>
        <taxon>Orbiliales</taxon>
        <taxon>Orbiliaceae</taxon>
        <taxon>Orbilia</taxon>
    </lineage>
</organism>
<protein>
    <recommendedName>
        <fullName evidence="2">F-box domain-containing protein</fullName>
    </recommendedName>
</protein>
<comment type="caution">
    <text evidence="4">The sequence shown here is derived from an EMBL/GenBank/DDBJ whole genome shotgun (WGS) entry which is preliminary data.</text>
</comment>
<dbReference type="Pfam" id="PF12937">
    <property type="entry name" value="F-box-like"/>
    <property type="match status" value="1"/>
</dbReference>
<reference evidence="4 5" key="1">
    <citation type="submission" date="2019-06" db="EMBL/GenBank/DDBJ databases">
        <authorList>
            <person name="Palmer J.M."/>
        </authorList>
    </citation>
    <scope>NUCLEOTIDE SEQUENCE [LARGE SCALE GENOMIC DNA]</scope>
    <source>
        <strain evidence="4 5">TWF191</strain>
        <strain evidence="3">TWF679</strain>
    </source>
</reference>
<dbReference type="OrthoDB" id="5340829at2759"/>
<feature type="domain" description="F-box" evidence="2">
    <location>
        <begin position="1"/>
        <end position="53"/>
    </location>
</feature>
<dbReference type="CDD" id="cd09917">
    <property type="entry name" value="F-box_SF"/>
    <property type="match status" value="1"/>
</dbReference>
<evidence type="ECO:0000256" key="1">
    <source>
        <dbReference type="SAM" id="MobiDB-lite"/>
    </source>
</evidence>
<dbReference type="Proteomes" id="UP000483672">
    <property type="component" value="Unassembled WGS sequence"/>
</dbReference>
<dbReference type="EMBL" id="WIWT01000040">
    <property type="protein sequence ID" value="KAF3209973.1"/>
    <property type="molecule type" value="Genomic_DNA"/>
</dbReference>
<sequence>MSLSIMPTEILLLVFELLDFEDLVSLLPTCKHIRQVSFYSLSKIIDDRMVKTISEFQEADAGRTATVPIEDLQVLRSSEYDTSRGLHIGFTVVDGDNQTTTKTSAYDISHFLDLINIAIRSGKMDILNAELYISEPVSKDGKFSKLFVALKHYSLTRSPLEFSITSLSGRMSPASMTRLFDTSKLTKLAIFFGKNYKDSWARGSTSISDEIKDFQELLKRTSNLEQLEILSSGPIGLGFELTPSEDTIQHSELEGLREAFSNLKKLHTMRLDTFLFSSSFFIPIPENVKTLLLAHVAHYPIQWWDEFAKYPFKNLESLKLSLCGTQECFEQGGLGTHLTPTWPSEGTKGHMLGDVELRGLKDFYCDEAQILYLPLDLISCLLKRNPGLQEYLKRQSAKQYSAMLLQRCKEELMQAMACRMFELEVENEMEKRFMENGPEEDDLKDCALGYLSRFSSFLTNQPVVLPPGPINPRKPESETKQLEDPAEPYSDKAGYDDNEDDFLVSAPNNLCSDGFLAALERYKVRDVSR</sequence>
<gene>
    <name evidence="4" type="ORF">TWF191_006207</name>
    <name evidence="3" type="ORF">TWF679_007198</name>
</gene>
<evidence type="ECO:0000313" key="4">
    <source>
        <dbReference type="EMBL" id="KAF3224093.1"/>
    </source>
</evidence>
<dbReference type="PROSITE" id="PS50181">
    <property type="entry name" value="FBOX"/>
    <property type="match status" value="1"/>
</dbReference>
<dbReference type="InterPro" id="IPR001810">
    <property type="entry name" value="F-box_dom"/>
</dbReference>
<dbReference type="AlphaFoldDB" id="A0A7C8QRC6"/>
<dbReference type="EMBL" id="WIPF01000034">
    <property type="protein sequence ID" value="KAF3224093.1"/>
    <property type="molecule type" value="Genomic_DNA"/>
</dbReference>
<feature type="compositionally biased region" description="Basic and acidic residues" evidence="1">
    <location>
        <begin position="473"/>
        <end position="495"/>
    </location>
</feature>
<evidence type="ECO:0000313" key="3">
    <source>
        <dbReference type="EMBL" id="KAF3209973.1"/>
    </source>
</evidence>
<feature type="region of interest" description="Disordered" evidence="1">
    <location>
        <begin position="465"/>
        <end position="499"/>
    </location>
</feature>
<name>A0A7C8QRC6_ORBOL</name>